<accession>A0AAD5XYG3</accession>
<name>A0AAD5XYG3_9FUNG</name>
<dbReference type="Proteomes" id="UP001211065">
    <property type="component" value="Unassembled WGS sequence"/>
</dbReference>
<evidence type="ECO:0000256" key="1">
    <source>
        <dbReference type="SAM" id="SignalP"/>
    </source>
</evidence>
<feature type="signal peptide" evidence="1">
    <location>
        <begin position="1"/>
        <end position="23"/>
    </location>
</feature>
<dbReference type="AlphaFoldDB" id="A0AAD5XYG3"/>
<dbReference type="EMBL" id="JADGJW010000278">
    <property type="protein sequence ID" value="KAJ3220727.1"/>
    <property type="molecule type" value="Genomic_DNA"/>
</dbReference>
<protein>
    <submittedName>
        <fullName evidence="2">Uncharacterized protein</fullName>
    </submittedName>
</protein>
<sequence>MKQKGLQTVFLRILLTLARLVQSSPVIEQGTITLSEEEGELQELLEFLEPSKGSLDLAYRTATLGLINLEQNRQNGNQATATCQTVLEQVYKVYIQECAFQGKVEYTSDVKSTVQNWIHPLCTISSCSKISYNFQKALQATCQNPKEVYINNGSITGLTPNFFQNYRLDKQNGASQVCKMEKSEGTYCAATFFNNLQKMFIQGVASTGIFGYCNNSCAWSMSKVICDP</sequence>
<keyword evidence="1" id="KW-0732">Signal</keyword>
<proteinExistence type="predicted"/>
<gene>
    <name evidence="2" type="ORF">HK099_004053</name>
</gene>
<comment type="caution">
    <text evidence="2">The sequence shown here is derived from an EMBL/GenBank/DDBJ whole genome shotgun (WGS) entry which is preliminary data.</text>
</comment>
<evidence type="ECO:0000313" key="2">
    <source>
        <dbReference type="EMBL" id="KAJ3220727.1"/>
    </source>
</evidence>
<keyword evidence="3" id="KW-1185">Reference proteome</keyword>
<evidence type="ECO:0000313" key="3">
    <source>
        <dbReference type="Proteomes" id="UP001211065"/>
    </source>
</evidence>
<reference evidence="2" key="1">
    <citation type="submission" date="2020-05" db="EMBL/GenBank/DDBJ databases">
        <title>Phylogenomic resolution of chytrid fungi.</title>
        <authorList>
            <person name="Stajich J.E."/>
            <person name="Amses K."/>
            <person name="Simmons R."/>
            <person name="Seto K."/>
            <person name="Myers J."/>
            <person name="Bonds A."/>
            <person name="Quandt C.A."/>
            <person name="Barry K."/>
            <person name="Liu P."/>
            <person name="Grigoriev I."/>
            <person name="Longcore J.E."/>
            <person name="James T.Y."/>
        </authorList>
    </citation>
    <scope>NUCLEOTIDE SEQUENCE</scope>
    <source>
        <strain evidence="2">JEL0476</strain>
    </source>
</reference>
<organism evidence="2 3">
    <name type="scientific">Clydaea vesicula</name>
    <dbReference type="NCBI Taxonomy" id="447962"/>
    <lineage>
        <taxon>Eukaryota</taxon>
        <taxon>Fungi</taxon>
        <taxon>Fungi incertae sedis</taxon>
        <taxon>Chytridiomycota</taxon>
        <taxon>Chytridiomycota incertae sedis</taxon>
        <taxon>Chytridiomycetes</taxon>
        <taxon>Lobulomycetales</taxon>
        <taxon>Lobulomycetaceae</taxon>
        <taxon>Clydaea</taxon>
    </lineage>
</organism>
<feature type="chain" id="PRO_5042230815" evidence="1">
    <location>
        <begin position="24"/>
        <end position="228"/>
    </location>
</feature>